<keyword evidence="1" id="KW-0808">Transferase</keyword>
<evidence type="ECO:0000313" key="1">
    <source>
        <dbReference type="EMBL" id="MBD2608629.1"/>
    </source>
</evidence>
<dbReference type="EMBL" id="JACJTA010000101">
    <property type="protein sequence ID" value="MBD2608629.1"/>
    <property type="molecule type" value="Genomic_DNA"/>
</dbReference>
<organism evidence="1 2">
    <name type="scientific">Scytonema hofmannii FACHB-248</name>
    <dbReference type="NCBI Taxonomy" id="1842502"/>
    <lineage>
        <taxon>Bacteria</taxon>
        <taxon>Bacillati</taxon>
        <taxon>Cyanobacteriota</taxon>
        <taxon>Cyanophyceae</taxon>
        <taxon>Nostocales</taxon>
        <taxon>Scytonemataceae</taxon>
        <taxon>Scytonema</taxon>
    </lineage>
</organism>
<dbReference type="GO" id="GO:0016301">
    <property type="term" value="F:kinase activity"/>
    <property type="evidence" value="ECO:0007669"/>
    <property type="project" value="UniProtKB-KW"/>
</dbReference>
<accession>A0ABR8GZF3</accession>
<name>A0ABR8GZF3_9CYAN</name>
<keyword evidence="2" id="KW-1185">Reference proteome</keyword>
<sequence length="56" mass="6158">MKLINEQLARIEHGAWGVKSHKEQESIVKSLLHCPLPTAPCPLPHAPCPLNNCPLP</sequence>
<reference evidence="1 2" key="1">
    <citation type="journal article" date="2020" name="ISME J.">
        <title>Comparative genomics reveals insights into cyanobacterial evolution and habitat adaptation.</title>
        <authorList>
            <person name="Chen M.Y."/>
            <person name="Teng W.K."/>
            <person name="Zhao L."/>
            <person name="Hu C.X."/>
            <person name="Zhou Y.K."/>
            <person name="Han B.P."/>
            <person name="Song L.R."/>
            <person name="Shu W.S."/>
        </authorList>
    </citation>
    <scope>NUCLEOTIDE SEQUENCE [LARGE SCALE GENOMIC DNA]</scope>
    <source>
        <strain evidence="1 2">FACHB-248</strain>
    </source>
</reference>
<protein>
    <submittedName>
        <fullName evidence="1">Histidine kinase</fullName>
    </submittedName>
</protein>
<dbReference type="RefSeq" id="WP_186227744.1">
    <property type="nucleotide sequence ID" value="NZ_JACJTA010000101.1"/>
</dbReference>
<dbReference type="Proteomes" id="UP000660380">
    <property type="component" value="Unassembled WGS sequence"/>
</dbReference>
<proteinExistence type="predicted"/>
<comment type="caution">
    <text evidence="1">The sequence shown here is derived from an EMBL/GenBank/DDBJ whole genome shotgun (WGS) entry which is preliminary data.</text>
</comment>
<keyword evidence="1" id="KW-0418">Kinase</keyword>
<evidence type="ECO:0000313" key="2">
    <source>
        <dbReference type="Proteomes" id="UP000660380"/>
    </source>
</evidence>
<gene>
    <name evidence="1" type="ORF">H6G81_29955</name>
</gene>